<feature type="compositionally biased region" description="Low complexity" evidence="1">
    <location>
        <begin position="107"/>
        <end position="120"/>
    </location>
</feature>
<evidence type="ECO:0000256" key="1">
    <source>
        <dbReference type="SAM" id="MobiDB-lite"/>
    </source>
</evidence>
<comment type="caution">
    <text evidence="2">The sequence shown here is derived from an EMBL/GenBank/DDBJ whole genome shotgun (WGS) entry which is preliminary data.</text>
</comment>
<sequence>MLRLGHGGDRVPRGARRDGRAASASGRAGGRVLRRLRFAAPGDSLTEGIGGPEYPAPARAASLRWPATAGTGWPARRRTGLLSRLLTPAAGEPRHPARGTSVRLDPRAAAAVPTALAAPPRADHAEAA</sequence>
<dbReference type="Proteomes" id="UP001501265">
    <property type="component" value="Unassembled WGS sequence"/>
</dbReference>
<gene>
    <name evidence="2" type="ORF">GCM10023220_18450</name>
</gene>
<accession>A0ABP9BDG9</accession>
<feature type="compositionally biased region" description="Basic and acidic residues" evidence="1">
    <location>
        <begin position="1"/>
        <end position="20"/>
    </location>
</feature>
<evidence type="ECO:0000313" key="3">
    <source>
        <dbReference type="Proteomes" id="UP001501265"/>
    </source>
</evidence>
<feature type="region of interest" description="Disordered" evidence="1">
    <location>
        <begin position="1"/>
        <end position="30"/>
    </location>
</feature>
<keyword evidence="3" id="KW-1185">Reference proteome</keyword>
<organism evidence="2 3">
    <name type="scientific">Streptomyces ziwulingensis</name>
    <dbReference type="NCBI Taxonomy" id="1045501"/>
    <lineage>
        <taxon>Bacteria</taxon>
        <taxon>Bacillati</taxon>
        <taxon>Actinomycetota</taxon>
        <taxon>Actinomycetes</taxon>
        <taxon>Kitasatosporales</taxon>
        <taxon>Streptomycetaceae</taxon>
        <taxon>Streptomyces</taxon>
    </lineage>
</organism>
<proteinExistence type="predicted"/>
<feature type="region of interest" description="Disordered" evidence="1">
    <location>
        <begin position="87"/>
        <end position="128"/>
    </location>
</feature>
<name>A0ABP9BDG9_9ACTN</name>
<evidence type="ECO:0000313" key="2">
    <source>
        <dbReference type="EMBL" id="GAA4792878.1"/>
    </source>
</evidence>
<protein>
    <submittedName>
        <fullName evidence="2">Uncharacterized protein</fullName>
    </submittedName>
</protein>
<dbReference type="EMBL" id="BAABIG010000019">
    <property type="protein sequence ID" value="GAA4792878.1"/>
    <property type="molecule type" value="Genomic_DNA"/>
</dbReference>
<reference evidence="3" key="1">
    <citation type="journal article" date="2019" name="Int. J. Syst. Evol. Microbiol.">
        <title>The Global Catalogue of Microorganisms (GCM) 10K type strain sequencing project: providing services to taxonomists for standard genome sequencing and annotation.</title>
        <authorList>
            <consortium name="The Broad Institute Genomics Platform"/>
            <consortium name="The Broad Institute Genome Sequencing Center for Infectious Disease"/>
            <person name="Wu L."/>
            <person name="Ma J."/>
        </authorList>
    </citation>
    <scope>NUCLEOTIDE SEQUENCE [LARGE SCALE GENOMIC DNA]</scope>
    <source>
        <strain evidence="3">JCM 18081</strain>
    </source>
</reference>